<feature type="compositionally biased region" description="Low complexity" evidence="1">
    <location>
        <begin position="81"/>
        <end position="93"/>
    </location>
</feature>
<feature type="region of interest" description="Disordered" evidence="1">
    <location>
        <begin position="73"/>
        <end position="93"/>
    </location>
</feature>
<name>A0ABR1BG54_NECAM</name>
<evidence type="ECO:0000313" key="4">
    <source>
        <dbReference type="Proteomes" id="UP001303046"/>
    </source>
</evidence>
<sequence>MVRAAQVDAVKVSSVPSPTSSVAADQPRSRIILIVAVATGALAGAMLLIYYRKRMDRNREIFENKVINPARVKKRSRLKSGRSSSSASSKSPG</sequence>
<keyword evidence="2" id="KW-0472">Membrane</keyword>
<feature type="transmembrane region" description="Helical" evidence="2">
    <location>
        <begin position="31"/>
        <end position="51"/>
    </location>
</feature>
<organism evidence="3 4">
    <name type="scientific">Necator americanus</name>
    <name type="common">Human hookworm</name>
    <dbReference type="NCBI Taxonomy" id="51031"/>
    <lineage>
        <taxon>Eukaryota</taxon>
        <taxon>Metazoa</taxon>
        <taxon>Ecdysozoa</taxon>
        <taxon>Nematoda</taxon>
        <taxon>Chromadorea</taxon>
        <taxon>Rhabditida</taxon>
        <taxon>Rhabditina</taxon>
        <taxon>Rhabditomorpha</taxon>
        <taxon>Strongyloidea</taxon>
        <taxon>Ancylostomatidae</taxon>
        <taxon>Bunostominae</taxon>
        <taxon>Necator</taxon>
    </lineage>
</organism>
<reference evidence="3 4" key="1">
    <citation type="submission" date="2023-08" db="EMBL/GenBank/DDBJ databases">
        <title>A Necator americanus chromosomal reference genome.</title>
        <authorList>
            <person name="Ilik V."/>
            <person name="Petrzelkova K.J."/>
            <person name="Pardy F."/>
            <person name="Fuh T."/>
            <person name="Niatou-Singa F.S."/>
            <person name="Gouil Q."/>
            <person name="Baker L."/>
            <person name="Ritchie M.E."/>
            <person name="Jex A.R."/>
            <person name="Gazzola D."/>
            <person name="Li H."/>
            <person name="Toshio Fujiwara R."/>
            <person name="Zhan B."/>
            <person name="Aroian R.V."/>
            <person name="Pafco B."/>
            <person name="Schwarz E.M."/>
        </authorList>
    </citation>
    <scope>NUCLEOTIDE SEQUENCE [LARGE SCALE GENOMIC DNA]</scope>
    <source>
        <strain evidence="3 4">Aroian</strain>
        <tissue evidence="3">Whole animal</tissue>
    </source>
</reference>
<keyword evidence="4" id="KW-1185">Reference proteome</keyword>
<accession>A0ABR1BG54</accession>
<proteinExistence type="predicted"/>
<dbReference type="Proteomes" id="UP001303046">
    <property type="component" value="Unassembled WGS sequence"/>
</dbReference>
<evidence type="ECO:0000256" key="2">
    <source>
        <dbReference type="SAM" id="Phobius"/>
    </source>
</evidence>
<evidence type="ECO:0000256" key="1">
    <source>
        <dbReference type="SAM" id="MobiDB-lite"/>
    </source>
</evidence>
<keyword evidence="2" id="KW-0812">Transmembrane</keyword>
<gene>
    <name evidence="3" type="primary">Necator_chrI.g182</name>
    <name evidence="3" type="ORF">RB195_004061</name>
</gene>
<comment type="caution">
    <text evidence="3">The sequence shown here is derived from an EMBL/GenBank/DDBJ whole genome shotgun (WGS) entry which is preliminary data.</text>
</comment>
<evidence type="ECO:0000313" key="3">
    <source>
        <dbReference type="EMBL" id="KAK6725509.1"/>
    </source>
</evidence>
<dbReference type="EMBL" id="JAVFWL010000001">
    <property type="protein sequence ID" value="KAK6725509.1"/>
    <property type="molecule type" value="Genomic_DNA"/>
</dbReference>
<keyword evidence="2" id="KW-1133">Transmembrane helix</keyword>
<protein>
    <submittedName>
        <fullName evidence="3">Uncharacterized protein</fullName>
    </submittedName>
</protein>